<proteinExistence type="predicted"/>
<feature type="non-terminal residue" evidence="1">
    <location>
        <position position="70"/>
    </location>
</feature>
<name>A0A225VJ00_9STRA</name>
<sequence>MAITNALIVFQKGQKQRGEPPVDHATFLTVLQDELLQVTADSGGHAQAPPTLVQSLLYPQAQVRGASRYE</sequence>
<dbReference type="Proteomes" id="UP000198211">
    <property type="component" value="Unassembled WGS sequence"/>
</dbReference>
<dbReference type="AlphaFoldDB" id="A0A225VJ00"/>
<keyword evidence="2" id="KW-1185">Reference proteome</keyword>
<accession>A0A225VJ00</accession>
<evidence type="ECO:0000313" key="2">
    <source>
        <dbReference type="Proteomes" id="UP000198211"/>
    </source>
</evidence>
<reference evidence="2" key="1">
    <citation type="submission" date="2017-03" db="EMBL/GenBank/DDBJ databases">
        <title>Phytopthora megakarya and P. palmivora, two closely related causual agents of cacao black pod achieved similar genome size and gene model numbers by different mechanisms.</title>
        <authorList>
            <person name="Ali S."/>
            <person name="Shao J."/>
            <person name="Larry D.J."/>
            <person name="Kronmiller B."/>
            <person name="Shen D."/>
            <person name="Strem M.D."/>
            <person name="Melnick R.L."/>
            <person name="Guiltinan M.J."/>
            <person name="Tyler B.M."/>
            <person name="Meinhardt L.W."/>
            <person name="Bailey B.A."/>
        </authorList>
    </citation>
    <scope>NUCLEOTIDE SEQUENCE [LARGE SCALE GENOMIC DNA]</scope>
    <source>
        <strain evidence="2">zdho120</strain>
    </source>
</reference>
<protein>
    <submittedName>
        <fullName evidence="1">Uncharacterized protein</fullName>
    </submittedName>
</protein>
<dbReference type="EMBL" id="NBNE01004744">
    <property type="protein sequence ID" value="OWZ04838.1"/>
    <property type="molecule type" value="Genomic_DNA"/>
</dbReference>
<gene>
    <name evidence="1" type="ORF">PHMEG_00023182</name>
</gene>
<comment type="caution">
    <text evidence="1">The sequence shown here is derived from an EMBL/GenBank/DDBJ whole genome shotgun (WGS) entry which is preliminary data.</text>
</comment>
<organism evidence="1 2">
    <name type="scientific">Phytophthora megakarya</name>
    <dbReference type="NCBI Taxonomy" id="4795"/>
    <lineage>
        <taxon>Eukaryota</taxon>
        <taxon>Sar</taxon>
        <taxon>Stramenopiles</taxon>
        <taxon>Oomycota</taxon>
        <taxon>Peronosporomycetes</taxon>
        <taxon>Peronosporales</taxon>
        <taxon>Peronosporaceae</taxon>
        <taxon>Phytophthora</taxon>
    </lineage>
</organism>
<evidence type="ECO:0000313" key="1">
    <source>
        <dbReference type="EMBL" id="OWZ04838.1"/>
    </source>
</evidence>